<organism evidence="1 2">
    <name type="scientific">Malus domestica</name>
    <name type="common">Apple</name>
    <name type="synonym">Pyrus malus</name>
    <dbReference type="NCBI Taxonomy" id="3750"/>
    <lineage>
        <taxon>Eukaryota</taxon>
        <taxon>Viridiplantae</taxon>
        <taxon>Streptophyta</taxon>
        <taxon>Embryophyta</taxon>
        <taxon>Tracheophyta</taxon>
        <taxon>Spermatophyta</taxon>
        <taxon>Magnoliopsida</taxon>
        <taxon>eudicotyledons</taxon>
        <taxon>Gunneridae</taxon>
        <taxon>Pentapetalae</taxon>
        <taxon>rosids</taxon>
        <taxon>fabids</taxon>
        <taxon>Rosales</taxon>
        <taxon>Rosaceae</taxon>
        <taxon>Amygdaloideae</taxon>
        <taxon>Maleae</taxon>
        <taxon>Malus</taxon>
    </lineage>
</organism>
<protein>
    <submittedName>
        <fullName evidence="1">Uncharacterized protein</fullName>
    </submittedName>
</protein>
<comment type="caution">
    <text evidence="1">The sequence shown here is derived from an EMBL/GenBank/DDBJ whole genome shotgun (WGS) entry which is preliminary data.</text>
</comment>
<gene>
    <name evidence="1" type="ORF">DVH24_004204</name>
</gene>
<dbReference type="AlphaFoldDB" id="A0A498KDI6"/>
<dbReference type="Proteomes" id="UP000290289">
    <property type="component" value="Chromosome 3"/>
</dbReference>
<sequence length="188" mass="21375">MFNILMCDAELRLYELESLRVGLNLAKFGTRKTLESHSKSIMQMDRSHQSTLLPLCYMILYIRYMLSPERLSAYCLLLWSTAGHAASGTGEKLQLPWARSILDLGGLQCSINFYGSIDSIHMNNSHGFHAILVEFIITIFDFVAAISSYKQVEGLQDINQSVEILVRLLSAVPGWSEKMFRYFIVLNL</sequence>
<name>A0A498KDI6_MALDO</name>
<evidence type="ECO:0000313" key="2">
    <source>
        <dbReference type="Proteomes" id="UP000290289"/>
    </source>
</evidence>
<proteinExistence type="predicted"/>
<dbReference type="EMBL" id="RDQH01000329">
    <property type="protein sequence ID" value="RXI03552.1"/>
    <property type="molecule type" value="Genomic_DNA"/>
</dbReference>
<reference evidence="1 2" key="1">
    <citation type="submission" date="2018-10" db="EMBL/GenBank/DDBJ databases">
        <title>A high-quality apple genome assembly.</title>
        <authorList>
            <person name="Hu J."/>
        </authorList>
    </citation>
    <scope>NUCLEOTIDE SEQUENCE [LARGE SCALE GENOMIC DNA]</scope>
    <source>
        <strain evidence="2">cv. HFTH1</strain>
        <tissue evidence="1">Young leaf</tissue>
    </source>
</reference>
<accession>A0A498KDI6</accession>
<dbReference type="STRING" id="3750.A0A498KDI6"/>
<keyword evidence="2" id="KW-1185">Reference proteome</keyword>
<evidence type="ECO:0000313" key="1">
    <source>
        <dbReference type="EMBL" id="RXI03552.1"/>
    </source>
</evidence>